<proteinExistence type="predicted"/>
<protein>
    <recommendedName>
        <fullName evidence="1">Methyltransferase domain-containing protein</fullName>
    </recommendedName>
</protein>
<evidence type="ECO:0000259" key="1">
    <source>
        <dbReference type="Pfam" id="PF13679"/>
    </source>
</evidence>
<evidence type="ECO:0000313" key="2">
    <source>
        <dbReference type="EMBL" id="ARD21833.1"/>
    </source>
</evidence>
<dbReference type="Proteomes" id="UP000191820">
    <property type="component" value="Chromosome"/>
</dbReference>
<dbReference type="InterPro" id="IPR029063">
    <property type="entry name" value="SAM-dependent_MTases_sf"/>
</dbReference>
<feature type="domain" description="Methyltransferase" evidence="1">
    <location>
        <begin position="140"/>
        <end position="263"/>
    </location>
</feature>
<dbReference type="SUPFAM" id="SSF53335">
    <property type="entry name" value="S-adenosyl-L-methionine-dependent methyltransferases"/>
    <property type="match status" value="1"/>
</dbReference>
<accession>A0ABN4YBQ3</accession>
<dbReference type="RefSeq" id="WP_420876297.1">
    <property type="nucleotide sequence ID" value="NZ_CP020472.1"/>
</dbReference>
<dbReference type="PANTHER" id="PTHR13369">
    <property type="match status" value="1"/>
</dbReference>
<dbReference type="Gene3D" id="3.40.50.150">
    <property type="entry name" value="Vaccinia Virus protein VP39"/>
    <property type="match status" value="1"/>
</dbReference>
<keyword evidence="3" id="KW-1185">Reference proteome</keyword>
<gene>
    <name evidence="2" type="ORF">SJ2017_1514</name>
</gene>
<organism evidence="2 3">
    <name type="scientific">Shewanella japonica</name>
    <dbReference type="NCBI Taxonomy" id="93973"/>
    <lineage>
        <taxon>Bacteria</taxon>
        <taxon>Pseudomonadati</taxon>
        <taxon>Pseudomonadota</taxon>
        <taxon>Gammaproteobacteria</taxon>
        <taxon>Alteromonadales</taxon>
        <taxon>Shewanellaceae</taxon>
        <taxon>Shewanella</taxon>
    </lineage>
</organism>
<evidence type="ECO:0000313" key="3">
    <source>
        <dbReference type="Proteomes" id="UP000191820"/>
    </source>
</evidence>
<sequence>MSIAKVNTSATHRLTFSEQLSIRSDCLLLLTPLWQVQAFECAELPWKTQFPELAKAVWQIDDSEIDTIDADQTALVECLLPSLQLDLASNNLSIDGLFELLTSKVKAQVEVSVNQMQNKVAEQGLTESELSHFSAHIKGRKWQQITAFAHFIPADDLPILEWCAGKGHLGRYLAKKKATKVTSLEWQQSLCEQGQAFADKWHLPQTFTCTDVFEITNSPLINKQHAVALHACGDLHVRLIDLAVQASTRAISFSPCCYHLIQASHYQALSDVAKDSGLTFSRHDLQLPLQQSVIANPKQQLLRHQEISWRLGFDSLQRDITGSGRYLPIPSVKRSQLSASFDEFCRWAANQKGVALNGSIDFDDYLIKGEHRQALTRRIDLVAHLFRLIIEQWLLLDRVCFLEQYGYQVEMFEFCANSITPRNCLIQAKKQP</sequence>
<dbReference type="EMBL" id="CP020472">
    <property type="protein sequence ID" value="ARD21833.1"/>
    <property type="molecule type" value="Genomic_DNA"/>
</dbReference>
<dbReference type="InterPro" id="IPR025714">
    <property type="entry name" value="Methyltranfer_dom"/>
</dbReference>
<name>A0ABN4YBQ3_9GAMM</name>
<dbReference type="PANTHER" id="PTHR13369:SF0">
    <property type="entry name" value="GLUTATHIONE S-TRANSFERASE C-TERMINAL DOMAIN-CONTAINING PROTEIN"/>
    <property type="match status" value="1"/>
</dbReference>
<dbReference type="Pfam" id="PF13679">
    <property type="entry name" value="Methyltransf_32"/>
    <property type="match status" value="1"/>
</dbReference>
<reference evidence="2 3" key="1">
    <citation type="submission" date="2017-03" db="EMBL/GenBank/DDBJ databases">
        <title>Genome sequencing of Shewanella japonica KCTC 22435.</title>
        <authorList>
            <person name="Kim K.M."/>
        </authorList>
    </citation>
    <scope>NUCLEOTIDE SEQUENCE [LARGE SCALE GENOMIC DNA]</scope>
    <source>
        <strain evidence="2 3">KCTC 22435</strain>
    </source>
</reference>